<reference evidence="1" key="1">
    <citation type="submission" date="2020-11" db="EMBL/GenBank/DDBJ databases">
        <authorList>
            <person name="Tran Van P."/>
        </authorList>
    </citation>
    <scope>NUCLEOTIDE SEQUENCE</scope>
</reference>
<dbReference type="EMBL" id="CAJPIZ010038800">
    <property type="protein sequence ID" value="CAG2121330.1"/>
    <property type="molecule type" value="Genomic_DNA"/>
</dbReference>
<evidence type="ECO:0000313" key="1">
    <source>
        <dbReference type="EMBL" id="CAD7647094.1"/>
    </source>
</evidence>
<gene>
    <name evidence="1" type="ORF">OSB1V03_LOCUS21276</name>
</gene>
<accession>A0A7R9LUY5</accession>
<dbReference type="AlphaFoldDB" id="A0A7R9LUY5"/>
<name>A0A7R9LUY5_9ACAR</name>
<dbReference type="EMBL" id="OC893375">
    <property type="protein sequence ID" value="CAD7647094.1"/>
    <property type="molecule type" value="Genomic_DNA"/>
</dbReference>
<dbReference type="Proteomes" id="UP000759131">
    <property type="component" value="Unassembled WGS sequence"/>
</dbReference>
<evidence type="ECO:0000313" key="2">
    <source>
        <dbReference type="Proteomes" id="UP000759131"/>
    </source>
</evidence>
<protein>
    <submittedName>
        <fullName evidence="1">Uncharacterized protein</fullName>
    </submittedName>
</protein>
<proteinExistence type="predicted"/>
<sequence>MRSYNSHRGMSDDFPQERHRFETEFGGELAPIESRRFRKRFTDLLKANLLRRNRSKDPTQYNLLLNSMDELMAPQSLETESQ</sequence>
<organism evidence="1">
    <name type="scientific">Medioppia subpectinata</name>
    <dbReference type="NCBI Taxonomy" id="1979941"/>
    <lineage>
        <taxon>Eukaryota</taxon>
        <taxon>Metazoa</taxon>
        <taxon>Ecdysozoa</taxon>
        <taxon>Arthropoda</taxon>
        <taxon>Chelicerata</taxon>
        <taxon>Arachnida</taxon>
        <taxon>Acari</taxon>
        <taxon>Acariformes</taxon>
        <taxon>Sarcoptiformes</taxon>
        <taxon>Oribatida</taxon>
        <taxon>Brachypylina</taxon>
        <taxon>Oppioidea</taxon>
        <taxon>Oppiidae</taxon>
        <taxon>Medioppia</taxon>
    </lineage>
</organism>
<keyword evidence="2" id="KW-1185">Reference proteome</keyword>